<protein>
    <submittedName>
        <fullName evidence="1">Uncharacterized protein</fullName>
    </submittedName>
</protein>
<proteinExistence type="predicted"/>
<reference evidence="2" key="3">
    <citation type="journal article" date="2021" name="Int. J. Parasitol.">
        <title>Comparative analysis of gene expression between Babesia bovis blood stages and kinetes allowed by improved genome annotation.</title>
        <authorList>
            <person name="Ueti M.W."/>
            <person name="Johnson W.C."/>
            <person name="Kappmeyer L.S."/>
            <person name="Herndon D.R."/>
            <person name="Mousel M.R."/>
            <person name="Reif K.E."/>
            <person name="Taus N.S."/>
            <person name="Ifeonu O.O."/>
            <person name="Silva J.C."/>
            <person name="Suarez C.E."/>
            <person name="Brayton K.A."/>
        </authorList>
    </citation>
    <scope>NUCLEOTIDE SEQUENCE [LARGE SCALE GENOMIC DNA]</scope>
</reference>
<dbReference type="GeneID" id="5479315"/>
<evidence type="ECO:0000313" key="2">
    <source>
        <dbReference type="Proteomes" id="UP000002173"/>
    </source>
</evidence>
<accession>A7ASJ4</accession>
<dbReference type="RefSeq" id="XP_001611081.1">
    <property type="nucleotide sequence ID" value="XM_001611031.1"/>
</dbReference>
<dbReference type="EMBL" id="AAXT01000002">
    <property type="protein sequence ID" value="EDO07513.1"/>
    <property type="molecule type" value="Genomic_DNA"/>
</dbReference>
<gene>
    <name evidence="1" type="ORF">BBOV_IV011610</name>
</gene>
<dbReference type="AlphaFoldDB" id="A7ASJ4"/>
<keyword evidence="2" id="KW-1185">Reference proteome</keyword>
<dbReference type="InParanoid" id="A7ASJ4"/>
<comment type="caution">
    <text evidence="1">The sequence shown here is derived from an EMBL/GenBank/DDBJ whole genome shotgun (WGS) entry which is preliminary data.</text>
</comment>
<sequence length="135" mass="15833">MMLNARRVVADNFKQAMDAGSFNLVALDTETNKEACTTINNIWVRDFINDLQLLKLDYINNRYNSASQQLLKQPMEETTFLDVGFDEPFDKMVVYYWSYYLKKCYDDLMHNATQLHTKWSKLKEKINTTPAVVES</sequence>
<reference evidence="1 2" key="1">
    <citation type="journal article" date="2007" name="PLoS Pathog.">
        <title>Genome sequence of Babesia bovis and comparative analysis of apicomplexan hemoprotozoa.</title>
        <authorList>
            <person name="Brayton K.A."/>
            <person name="Lau A.O.T."/>
            <person name="Herndon D.R."/>
            <person name="Hannick L."/>
            <person name="Kappmeyer L.S."/>
            <person name="Berens S.J."/>
            <person name="Bidwell S.L."/>
            <person name="Brown W.C."/>
            <person name="Crabtree J."/>
            <person name="Fadrosh D."/>
            <person name="Feldblum T."/>
            <person name="Forberger H.A."/>
            <person name="Haas B.J."/>
            <person name="Howell J.M."/>
            <person name="Khouri H."/>
            <person name="Koo H."/>
            <person name="Mann D.J."/>
            <person name="Norimine J."/>
            <person name="Paulsen I.T."/>
            <person name="Radune D."/>
            <person name="Ren Q."/>
            <person name="Smith R.K. Jr."/>
            <person name="Suarez C.E."/>
            <person name="White O."/>
            <person name="Wortman J.R."/>
            <person name="Knowles D.P. Jr."/>
            <person name="McElwain T.F."/>
            <person name="Nene V.M."/>
        </authorList>
    </citation>
    <scope>NUCLEOTIDE SEQUENCE [LARGE SCALE GENOMIC DNA]</scope>
    <source>
        <strain evidence="1">T2Bo</strain>
    </source>
</reference>
<organism evidence="1 2">
    <name type="scientific">Babesia bovis</name>
    <dbReference type="NCBI Taxonomy" id="5865"/>
    <lineage>
        <taxon>Eukaryota</taxon>
        <taxon>Sar</taxon>
        <taxon>Alveolata</taxon>
        <taxon>Apicomplexa</taxon>
        <taxon>Aconoidasida</taxon>
        <taxon>Piroplasmida</taxon>
        <taxon>Babesiidae</taxon>
        <taxon>Babesia</taxon>
    </lineage>
</organism>
<dbReference type="KEGG" id="bbo:BBOV_IV011610"/>
<evidence type="ECO:0000313" key="1">
    <source>
        <dbReference type="EMBL" id="EDO07513.1"/>
    </source>
</evidence>
<dbReference type="Proteomes" id="UP000002173">
    <property type="component" value="Unassembled WGS sequence"/>
</dbReference>
<reference evidence="2" key="2">
    <citation type="journal article" date="2020" name="Data Brief">
        <title>Transcriptome dataset of Babesia bovis life stages within vertebrate and invertebrate hosts.</title>
        <authorList>
            <person name="Ueti M.W."/>
            <person name="Johnson W.C."/>
            <person name="Kappmeyer L.S."/>
            <person name="Herndon D.R."/>
            <person name="Mousel M.R."/>
            <person name="Reif K.E."/>
            <person name="Taus N.S."/>
            <person name="Ifeonu O.O."/>
            <person name="Silva J.C."/>
            <person name="Suarez C.E."/>
            <person name="Brayton K.A."/>
        </authorList>
    </citation>
    <scope>NUCLEOTIDE SEQUENCE [LARGE SCALE GENOMIC DNA]</scope>
</reference>
<dbReference type="VEuPathDB" id="PiroplasmaDB:BBOV_IV011610"/>
<name>A7ASJ4_BABBO</name>